<evidence type="ECO:0000256" key="2">
    <source>
        <dbReference type="ARBA" id="ARBA00022741"/>
    </source>
</evidence>
<dbReference type="Gene3D" id="1.10.510.10">
    <property type="entry name" value="Transferase(Phosphotransferase) domain 1"/>
    <property type="match status" value="1"/>
</dbReference>
<evidence type="ECO:0000256" key="4">
    <source>
        <dbReference type="ARBA" id="ARBA00022840"/>
    </source>
</evidence>
<comment type="caution">
    <text evidence="6">The sequence shown here is derived from an EMBL/GenBank/DDBJ whole genome shotgun (WGS) entry which is preliminary data.</text>
</comment>
<evidence type="ECO:0000256" key="3">
    <source>
        <dbReference type="ARBA" id="ARBA00022777"/>
    </source>
</evidence>
<dbReference type="InterPro" id="IPR050339">
    <property type="entry name" value="CC_SR_Kinase"/>
</dbReference>
<dbReference type="PANTHER" id="PTHR11042">
    <property type="entry name" value="EUKARYOTIC TRANSLATION INITIATION FACTOR 2-ALPHA KINASE EIF2-ALPHA KINASE -RELATED"/>
    <property type="match status" value="1"/>
</dbReference>
<evidence type="ECO:0000313" key="7">
    <source>
        <dbReference type="Proteomes" id="UP000289792"/>
    </source>
</evidence>
<dbReference type="InterPro" id="IPR011009">
    <property type="entry name" value="Kinase-like_dom_sf"/>
</dbReference>
<reference evidence="6 7" key="1">
    <citation type="submission" date="2019-01" db="EMBL/GenBank/DDBJ databases">
        <title>Genome sequence of the Antarctic species Gelidibacter gilvus ACAM 158(T).</title>
        <authorList>
            <person name="Bowman J.P."/>
        </authorList>
    </citation>
    <scope>NUCLEOTIDE SEQUENCE [LARGE SCALE GENOMIC DNA]</scope>
    <source>
        <strain evidence="6 7">IC158</strain>
    </source>
</reference>
<dbReference type="InterPro" id="IPR000719">
    <property type="entry name" value="Prot_kinase_dom"/>
</dbReference>
<proteinExistence type="predicted"/>
<keyword evidence="7" id="KW-1185">Reference proteome</keyword>
<dbReference type="SMART" id="SM00220">
    <property type="entry name" value="S_TKc"/>
    <property type="match status" value="1"/>
</dbReference>
<dbReference type="Proteomes" id="UP000289792">
    <property type="component" value="Unassembled WGS sequence"/>
</dbReference>
<keyword evidence="1" id="KW-0808">Transferase</keyword>
<feature type="domain" description="Protein kinase" evidence="5">
    <location>
        <begin position="4"/>
        <end position="265"/>
    </location>
</feature>
<protein>
    <recommendedName>
        <fullName evidence="5">Protein kinase domain-containing protein</fullName>
    </recommendedName>
</protein>
<dbReference type="EMBL" id="SDDZ01000006">
    <property type="protein sequence ID" value="RXJ49558.1"/>
    <property type="molecule type" value="Genomic_DNA"/>
</dbReference>
<accession>A0A4Q0XEH9</accession>
<keyword evidence="2" id="KW-0547">Nucleotide-binding</keyword>
<dbReference type="OrthoDB" id="9813021at2"/>
<dbReference type="Pfam" id="PF00069">
    <property type="entry name" value="Pkinase"/>
    <property type="match status" value="1"/>
</dbReference>
<dbReference type="AlphaFoldDB" id="A0A4Q0XEH9"/>
<keyword evidence="4" id="KW-0067">ATP-binding</keyword>
<dbReference type="GO" id="GO:0005737">
    <property type="term" value="C:cytoplasm"/>
    <property type="evidence" value="ECO:0007669"/>
    <property type="project" value="TreeGrafter"/>
</dbReference>
<dbReference type="RefSeq" id="WP_129017568.1">
    <property type="nucleotide sequence ID" value="NZ_SDDZ01000006.1"/>
</dbReference>
<dbReference type="SUPFAM" id="SSF56112">
    <property type="entry name" value="Protein kinase-like (PK-like)"/>
    <property type="match status" value="1"/>
</dbReference>
<dbReference type="GO" id="GO:0005524">
    <property type="term" value="F:ATP binding"/>
    <property type="evidence" value="ECO:0007669"/>
    <property type="project" value="UniProtKB-KW"/>
</dbReference>
<keyword evidence="3" id="KW-0418">Kinase</keyword>
<gene>
    <name evidence="6" type="ORF">ESZ48_11125</name>
</gene>
<evidence type="ECO:0000313" key="6">
    <source>
        <dbReference type="EMBL" id="RXJ49558.1"/>
    </source>
</evidence>
<dbReference type="GO" id="GO:0004672">
    <property type="term" value="F:protein kinase activity"/>
    <property type="evidence" value="ECO:0007669"/>
    <property type="project" value="InterPro"/>
</dbReference>
<evidence type="ECO:0000259" key="5">
    <source>
        <dbReference type="PROSITE" id="PS50011"/>
    </source>
</evidence>
<sequence length="433" mass="50377">MKIEQIIQSINRGGFGIIDEVECDNGQRYARKTFAPSDQFKDDVDICNKLKSRFIREVKTQSLLPSEYFMPIVFSDLNSPQPYFLMPLAEDVFINEIQTAKAESRYPEGLGDILNALEFLHNSGLVHRDLKPQNVLKHNGAWKLADFGLISQDKDILSQTITTSNNAYGTVMYSAPEQTVEFKRITPQADIYSFGAILHDIFTDGSRIPYSQLTADGEIGYIIERCTKKDKNKRFKDIKLLRAKLLSYISKPKTTDSSQLDEEWIEKFNNVLEWNEDTFESFTFYLKQSDTIQQNVFFSFNQDILKYLHNLNQDSFYDVSLQYLDWVYKRSFDFSYCDVVADNINLIYKLSDDVEVKSRCALSSSELGRYHNRWYVMKYVIKMCDSDIEDNLAFRIAMDIELESNNKQNFIKCAHQIKLTIDSYHTEIQKALK</sequence>
<name>A0A4Q0XEH9_9FLAO</name>
<organism evidence="6 7">
    <name type="scientific">Gelidibacter gilvus</name>
    <dbReference type="NCBI Taxonomy" id="59602"/>
    <lineage>
        <taxon>Bacteria</taxon>
        <taxon>Pseudomonadati</taxon>
        <taxon>Bacteroidota</taxon>
        <taxon>Flavobacteriia</taxon>
        <taxon>Flavobacteriales</taxon>
        <taxon>Flavobacteriaceae</taxon>
        <taxon>Gelidibacter</taxon>
    </lineage>
</organism>
<dbReference type="PROSITE" id="PS50011">
    <property type="entry name" value="PROTEIN_KINASE_DOM"/>
    <property type="match status" value="1"/>
</dbReference>
<evidence type="ECO:0000256" key="1">
    <source>
        <dbReference type="ARBA" id="ARBA00022679"/>
    </source>
</evidence>